<reference evidence="2 4" key="1">
    <citation type="journal article" date="2014" name="BMC Genomics">
        <title>Genome sequence of Anopheles sinensis provides insight into genetics basis of mosquito competence for malaria parasites.</title>
        <authorList>
            <person name="Zhou D."/>
            <person name="Zhang D."/>
            <person name="Ding G."/>
            <person name="Shi L."/>
            <person name="Hou Q."/>
            <person name="Ye Y."/>
            <person name="Xu Y."/>
            <person name="Zhou H."/>
            <person name="Xiong C."/>
            <person name="Li S."/>
            <person name="Yu J."/>
            <person name="Hong S."/>
            <person name="Yu X."/>
            <person name="Zou P."/>
            <person name="Chen C."/>
            <person name="Chang X."/>
            <person name="Wang W."/>
            <person name="Lv Y."/>
            <person name="Sun Y."/>
            <person name="Ma L."/>
            <person name="Shen B."/>
            <person name="Zhu C."/>
        </authorList>
    </citation>
    <scope>NUCLEOTIDE SEQUENCE [LARGE SCALE GENOMIC DNA]</scope>
</reference>
<evidence type="ECO:0000256" key="1">
    <source>
        <dbReference type="SAM" id="MobiDB-lite"/>
    </source>
</evidence>
<organism evidence="2">
    <name type="scientific">Anopheles sinensis</name>
    <name type="common">Mosquito</name>
    <dbReference type="NCBI Taxonomy" id="74873"/>
    <lineage>
        <taxon>Eukaryota</taxon>
        <taxon>Metazoa</taxon>
        <taxon>Ecdysozoa</taxon>
        <taxon>Arthropoda</taxon>
        <taxon>Hexapoda</taxon>
        <taxon>Insecta</taxon>
        <taxon>Pterygota</taxon>
        <taxon>Neoptera</taxon>
        <taxon>Endopterygota</taxon>
        <taxon>Diptera</taxon>
        <taxon>Nematocera</taxon>
        <taxon>Culicoidea</taxon>
        <taxon>Culicidae</taxon>
        <taxon>Anophelinae</taxon>
        <taxon>Anopheles</taxon>
    </lineage>
</organism>
<dbReference type="VEuPathDB" id="VectorBase:ASIC011891"/>
<evidence type="ECO:0000313" key="4">
    <source>
        <dbReference type="Proteomes" id="UP000030765"/>
    </source>
</evidence>
<feature type="region of interest" description="Disordered" evidence="1">
    <location>
        <begin position="77"/>
        <end position="119"/>
    </location>
</feature>
<dbReference type="EnsemblMetazoa" id="ASIC011891-RA">
    <property type="protein sequence ID" value="ASIC011891-PA"/>
    <property type="gene ID" value="ASIC011891"/>
</dbReference>
<accession>A0A084W1G6</accession>
<name>A0A084W1G6_ANOSI</name>
<proteinExistence type="predicted"/>
<dbReference type="EMBL" id="ATLV01019343">
    <property type="status" value="NOT_ANNOTATED_CDS"/>
    <property type="molecule type" value="Genomic_DNA"/>
</dbReference>
<evidence type="ECO:0000313" key="3">
    <source>
        <dbReference type="EnsemblMetazoa" id="ASIC011891-PA"/>
    </source>
</evidence>
<reference evidence="3" key="2">
    <citation type="submission" date="2020-05" db="UniProtKB">
        <authorList>
            <consortium name="EnsemblMetazoa"/>
        </authorList>
    </citation>
    <scope>IDENTIFICATION</scope>
</reference>
<sequence length="142" mass="16085">MLPHITLSQAKGGQHREPPALVAYWMKDKIKTTPVNQPERVLWDERYMYIIFGMIIPPAWFRCGRFDDGSVLVRRSANQKTRAPSSCSSKSHPAMVTNAPNRGAEGAEKLTPSVRDPPAQQRCYCTRNVHEWRPLTKAGLEP</sequence>
<gene>
    <name evidence="2" type="ORF">ZHAS_00011891</name>
</gene>
<dbReference type="AlphaFoldDB" id="A0A084W1G6"/>
<dbReference type="Proteomes" id="UP000030765">
    <property type="component" value="Unassembled WGS sequence"/>
</dbReference>
<protein>
    <submittedName>
        <fullName evidence="2 3">NADH-quinone oxidoreductase subunit M</fullName>
    </submittedName>
</protein>
<keyword evidence="4" id="KW-1185">Reference proteome</keyword>
<evidence type="ECO:0000313" key="2">
    <source>
        <dbReference type="EMBL" id="KFB44060.1"/>
    </source>
</evidence>
<dbReference type="EMBL" id="KE525268">
    <property type="protein sequence ID" value="KFB44060.1"/>
    <property type="molecule type" value="Genomic_DNA"/>
</dbReference>
<feature type="compositionally biased region" description="Polar residues" evidence="1">
    <location>
        <begin position="77"/>
        <end position="91"/>
    </location>
</feature>